<dbReference type="EMBL" id="OV725081">
    <property type="protein sequence ID" value="CAH1401140.1"/>
    <property type="molecule type" value="Genomic_DNA"/>
</dbReference>
<organism evidence="1 2">
    <name type="scientific">Nezara viridula</name>
    <name type="common">Southern green stink bug</name>
    <name type="synonym">Cimex viridulus</name>
    <dbReference type="NCBI Taxonomy" id="85310"/>
    <lineage>
        <taxon>Eukaryota</taxon>
        <taxon>Metazoa</taxon>
        <taxon>Ecdysozoa</taxon>
        <taxon>Arthropoda</taxon>
        <taxon>Hexapoda</taxon>
        <taxon>Insecta</taxon>
        <taxon>Pterygota</taxon>
        <taxon>Neoptera</taxon>
        <taxon>Paraneoptera</taxon>
        <taxon>Hemiptera</taxon>
        <taxon>Heteroptera</taxon>
        <taxon>Panheteroptera</taxon>
        <taxon>Pentatomomorpha</taxon>
        <taxon>Pentatomoidea</taxon>
        <taxon>Pentatomidae</taxon>
        <taxon>Pentatominae</taxon>
        <taxon>Nezara</taxon>
    </lineage>
</organism>
<protein>
    <submittedName>
        <fullName evidence="1">Uncharacterized protein</fullName>
    </submittedName>
</protein>
<evidence type="ECO:0000313" key="2">
    <source>
        <dbReference type="Proteomes" id="UP001152798"/>
    </source>
</evidence>
<sequence length="74" mass="8020">MIVTDGYDLPKSPPPLLWQFPVELCRGSKNSGACPRRSLEIAFLSRYSAAFSTASLSYLFVSASVRLSCGSKTS</sequence>
<gene>
    <name evidence="1" type="ORF">NEZAVI_LOCUS10224</name>
</gene>
<name>A0A9P0MQN1_NEZVI</name>
<dbReference type="AlphaFoldDB" id="A0A9P0MQN1"/>
<accession>A0A9P0MQN1</accession>
<proteinExistence type="predicted"/>
<dbReference type="Proteomes" id="UP001152798">
    <property type="component" value="Chromosome 5"/>
</dbReference>
<evidence type="ECO:0000313" key="1">
    <source>
        <dbReference type="EMBL" id="CAH1401140.1"/>
    </source>
</evidence>
<keyword evidence="2" id="KW-1185">Reference proteome</keyword>
<reference evidence="1" key="1">
    <citation type="submission" date="2022-01" db="EMBL/GenBank/DDBJ databases">
        <authorList>
            <person name="King R."/>
        </authorList>
    </citation>
    <scope>NUCLEOTIDE SEQUENCE</scope>
</reference>